<dbReference type="PANTHER" id="PTHR34188">
    <property type="entry name" value="OS01G0299500 PROTEIN"/>
    <property type="match status" value="1"/>
</dbReference>
<dbReference type="OrthoDB" id="909678at2759"/>
<protein>
    <recommendedName>
        <fullName evidence="5">Transmembrane protein</fullName>
    </recommendedName>
</protein>
<dbReference type="PANTHER" id="PTHR34188:SF5">
    <property type="entry name" value="OS05G0131900 PROTEIN"/>
    <property type="match status" value="1"/>
</dbReference>
<gene>
    <name evidence="3" type="ORF">H5410_029041</name>
</gene>
<keyword evidence="2" id="KW-0472">Membrane</keyword>
<evidence type="ECO:0008006" key="5">
    <source>
        <dbReference type="Google" id="ProtNLM"/>
    </source>
</evidence>
<keyword evidence="2" id="KW-0812">Transmembrane</keyword>
<proteinExistence type="predicted"/>
<name>A0A9J5Z5P5_SOLCO</name>
<keyword evidence="2" id="KW-1133">Transmembrane helix</keyword>
<dbReference type="Proteomes" id="UP000824120">
    <property type="component" value="Chromosome 5"/>
</dbReference>
<feature type="compositionally biased region" description="Basic residues" evidence="1">
    <location>
        <begin position="91"/>
        <end position="105"/>
    </location>
</feature>
<reference evidence="3 4" key="1">
    <citation type="submission" date="2020-09" db="EMBL/GenBank/DDBJ databases">
        <title>De no assembly of potato wild relative species, Solanum commersonii.</title>
        <authorList>
            <person name="Cho K."/>
        </authorList>
    </citation>
    <scope>NUCLEOTIDE SEQUENCE [LARGE SCALE GENOMIC DNA]</scope>
    <source>
        <strain evidence="3">LZ3.2</strain>
        <tissue evidence="3">Leaf</tissue>
    </source>
</reference>
<feature type="transmembrane region" description="Helical" evidence="2">
    <location>
        <begin position="156"/>
        <end position="177"/>
    </location>
</feature>
<comment type="caution">
    <text evidence="3">The sequence shown here is derived from an EMBL/GenBank/DDBJ whole genome shotgun (WGS) entry which is preliminary data.</text>
</comment>
<evidence type="ECO:0000313" key="4">
    <source>
        <dbReference type="Proteomes" id="UP000824120"/>
    </source>
</evidence>
<dbReference type="AlphaFoldDB" id="A0A9J5Z5P5"/>
<evidence type="ECO:0000256" key="1">
    <source>
        <dbReference type="SAM" id="MobiDB-lite"/>
    </source>
</evidence>
<accession>A0A9J5Z5P5</accession>
<evidence type="ECO:0000256" key="2">
    <source>
        <dbReference type="SAM" id="Phobius"/>
    </source>
</evidence>
<dbReference type="EMBL" id="JACXVP010000005">
    <property type="protein sequence ID" value="KAG5607549.1"/>
    <property type="molecule type" value="Genomic_DNA"/>
</dbReference>
<sequence length="248" mass="27032">MDHMLSRGSDFEVDLESCRSTSGEAGNNNSTLDAKAGNVLFTSVCNGDGEELSKTENGLNMYSHTQDGDELIRGSVRVCIDEASLVEKKKSKEKRKSTSAKKPPKPPRPPRGLSLDAADQKLIKEIAELATIKRARIERMKALKKLKAAKAAPPSAALNGSSLALLFTIFFFFVLLFQGISYRSSTMNFYDSVQLGRVRENRFIIVQEDSNLSTSAAIIARSDSSDSVEQASGLTHGVVQKLSQAEIQ</sequence>
<organism evidence="3 4">
    <name type="scientific">Solanum commersonii</name>
    <name type="common">Commerson's wild potato</name>
    <name type="synonym">Commerson's nightshade</name>
    <dbReference type="NCBI Taxonomy" id="4109"/>
    <lineage>
        <taxon>Eukaryota</taxon>
        <taxon>Viridiplantae</taxon>
        <taxon>Streptophyta</taxon>
        <taxon>Embryophyta</taxon>
        <taxon>Tracheophyta</taxon>
        <taxon>Spermatophyta</taxon>
        <taxon>Magnoliopsida</taxon>
        <taxon>eudicotyledons</taxon>
        <taxon>Gunneridae</taxon>
        <taxon>Pentapetalae</taxon>
        <taxon>asterids</taxon>
        <taxon>lamiids</taxon>
        <taxon>Solanales</taxon>
        <taxon>Solanaceae</taxon>
        <taxon>Solanoideae</taxon>
        <taxon>Solaneae</taxon>
        <taxon>Solanum</taxon>
    </lineage>
</organism>
<keyword evidence="4" id="KW-1185">Reference proteome</keyword>
<feature type="region of interest" description="Disordered" evidence="1">
    <location>
        <begin position="89"/>
        <end position="115"/>
    </location>
</feature>
<evidence type="ECO:0000313" key="3">
    <source>
        <dbReference type="EMBL" id="KAG5607549.1"/>
    </source>
</evidence>